<keyword evidence="3" id="KW-1185">Reference proteome</keyword>
<feature type="domain" description="N-acetyltransferase" evidence="1">
    <location>
        <begin position="24"/>
        <end position="169"/>
    </location>
</feature>
<dbReference type="Gene3D" id="3.40.630.30">
    <property type="match status" value="1"/>
</dbReference>
<reference evidence="2" key="2">
    <citation type="submission" date="2020-09" db="EMBL/GenBank/DDBJ databases">
        <authorList>
            <person name="Sun Q."/>
            <person name="Zhou Y."/>
        </authorList>
    </citation>
    <scope>NUCLEOTIDE SEQUENCE</scope>
    <source>
        <strain evidence="2">CGMCC 1.15085</strain>
    </source>
</reference>
<dbReference type="PANTHER" id="PTHR41700:SF1">
    <property type="entry name" value="N-ACETYLTRANSFERASE DOMAIN-CONTAINING PROTEIN"/>
    <property type="match status" value="1"/>
</dbReference>
<sequence>MTRLESPITSAQEQAAAAANAAAVNVRTVTDLDELAGVEDLYERIWHSEPNAPIGTEMLRALSKAGNYVAGAYVADTMVGACVGFFAPPSDRTLHSHIAGVLPQAARRGVGYALKLHQRAWALERGIGVIEWTFDPLIARNAYFNLVKLGGRPTEYLPNFYGGMRDRINTGDDTDRLLLCWDLEDPGVSEACSMQRQPTYAAELRHRDDVAVALGRGPAGEPVIGSTDAPTLLIAVPPDVEALRGTDPELASVWRHEVRKVLGELLNGGARARAFTRDGWYVLDAVHPNQSRGEGHS</sequence>
<dbReference type="Proteomes" id="UP000636793">
    <property type="component" value="Unassembled WGS sequence"/>
</dbReference>
<accession>A0A916WRZ4</accession>
<dbReference type="AlphaFoldDB" id="A0A916WRZ4"/>
<protein>
    <recommendedName>
        <fullName evidence="1">N-acetyltransferase domain-containing protein</fullName>
    </recommendedName>
</protein>
<dbReference type="InterPro" id="IPR000182">
    <property type="entry name" value="GNAT_dom"/>
</dbReference>
<dbReference type="EMBL" id="BMHI01000003">
    <property type="protein sequence ID" value="GGB28972.1"/>
    <property type="molecule type" value="Genomic_DNA"/>
</dbReference>
<proteinExistence type="predicted"/>
<name>A0A916WRZ4_9MICO</name>
<dbReference type="PROSITE" id="PS51186">
    <property type="entry name" value="GNAT"/>
    <property type="match status" value="1"/>
</dbReference>
<gene>
    <name evidence="2" type="ORF">GCM10011492_19080</name>
</gene>
<organism evidence="2 3">
    <name type="scientific">Flexivirga endophytica</name>
    <dbReference type="NCBI Taxonomy" id="1849103"/>
    <lineage>
        <taxon>Bacteria</taxon>
        <taxon>Bacillati</taxon>
        <taxon>Actinomycetota</taxon>
        <taxon>Actinomycetes</taxon>
        <taxon>Micrococcales</taxon>
        <taxon>Dermacoccaceae</taxon>
        <taxon>Flexivirga</taxon>
    </lineage>
</organism>
<evidence type="ECO:0000259" key="1">
    <source>
        <dbReference type="PROSITE" id="PS51186"/>
    </source>
</evidence>
<dbReference type="InterPro" id="IPR038764">
    <property type="entry name" value="GNAT_N_AcTrfase_prd"/>
</dbReference>
<evidence type="ECO:0000313" key="3">
    <source>
        <dbReference type="Proteomes" id="UP000636793"/>
    </source>
</evidence>
<dbReference type="GO" id="GO:0016747">
    <property type="term" value="F:acyltransferase activity, transferring groups other than amino-acyl groups"/>
    <property type="evidence" value="ECO:0007669"/>
    <property type="project" value="InterPro"/>
</dbReference>
<dbReference type="SUPFAM" id="SSF55729">
    <property type="entry name" value="Acyl-CoA N-acyltransferases (Nat)"/>
    <property type="match status" value="1"/>
</dbReference>
<evidence type="ECO:0000313" key="2">
    <source>
        <dbReference type="EMBL" id="GGB28972.1"/>
    </source>
</evidence>
<reference evidence="2" key="1">
    <citation type="journal article" date="2014" name="Int. J. Syst. Evol. Microbiol.">
        <title>Complete genome sequence of Corynebacterium casei LMG S-19264T (=DSM 44701T), isolated from a smear-ripened cheese.</title>
        <authorList>
            <consortium name="US DOE Joint Genome Institute (JGI-PGF)"/>
            <person name="Walter F."/>
            <person name="Albersmeier A."/>
            <person name="Kalinowski J."/>
            <person name="Ruckert C."/>
        </authorList>
    </citation>
    <scope>NUCLEOTIDE SEQUENCE</scope>
    <source>
        <strain evidence="2">CGMCC 1.15085</strain>
    </source>
</reference>
<dbReference type="InterPro" id="IPR016181">
    <property type="entry name" value="Acyl_CoA_acyltransferase"/>
</dbReference>
<dbReference type="RefSeq" id="WP_188836789.1">
    <property type="nucleotide sequence ID" value="NZ_BMHI01000003.1"/>
</dbReference>
<dbReference type="PANTHER" id="PTHR41700">
    <property type="entry name" value="GCN5-RELATED N-ACETYLTRANSFERASE"/>
    <property type="match status" value="1"/>
</dbReference>
<comment type="caution">
    <text evidence="2">The sequence shown here is derived from an EMBL/GenBank/DDBJ whole genome shotgun (WGS) entry which is preliminary data.</text>
</comment>